<evidence type="ECO:0000313" key="2">
    <source>
        <dbReference type="Proteomes" id="UP001219585"/>
    </source>
</evidence>
<evidence type="ECO:0000313" key="1">
    <source>
        <dbReference type="EMBL" id="WDV09212.1"/>
    </source>
</evidence>
<dbReference type="AlphaFoldDB" id="A0AAJ5RML4"/>
<dbReference type="KEGG" id="liu:OU989_23275"/>
<dbReference type="Proteomes" id="UP001219585">
    <property type="component" value="Plasmid unnamed"/>
</dbReference>
<gene>
    <name evidence="1" type="ORF">OU989_23275</name>
</gene>
<dbReference type="RefSeq" id="WP_274797433.1">
    <property type="nucleotide sequence ID" value="NZ_CP113528.1"/>
</dbReference>
<reference evidence="1" key="1">
    <citation type="submission" date="2022-11" db="EMBL/GenBank/DDBJ databases">
        <title>Lysinibacillus irui.</title>
        <authorList>
            <person name="Akintayo S.O."/>
        </authorList>
    </citation>
    <scope>NUCLEOTIDE SEQUENCE</scope>
    <source>
        <strain evidence="1">IRB4-01</strain>
        <plasmid evidence="1">unnamed</plasmid>
    </source>
</reference>
<accession>A0AAJ5RML4</accession>
<proteinExistence type="predicted"/>
<sequence>MFRYYILLSPKRRGTFDCPARFVIWASSKSNAQSKFMRKYKISNEQFICEAYTRSELPNVGIRSKEEEDISRKLLSFLSTSFSTKKFYEYLETKTDSEILRLSTETTHFGIIFIRQLYLNDIDHPLYRSLACMLADGLENAPFSLSDLKAGNQRENLTNYIVDFYLIARKHQEIWNEVVHSNSNLDIIGQVIFKPKYMALFEIPK</sequence>
<organism evidence="1 2">
    <name type="scientific">Lysinibacillus irui</name>
    <dbReference type="NCBI Taxonomy" id="2998077"/>
    <lineage>
        <taxon>Bacteria</taxon>
        <taxon>Bacillati</taxon>
        <taxon>Bacillota</taxon>
        <taxon>Bacilli</taxon>
        <taxon>Bacillales</taxon>
        <taxon>Bacillaceae</taxon>
        <taxon>Lysinibacillus</taxon>
    </lineage>
</organism>
<keyword evidence="1" id="KW-0614">Plasmid</keyword>
<dbReference type="EMBL" id="CP113528">
    <property type="protein sequence ID" value="WDV09212.1"/>
    <property type="molecule type" value="Genomic_DNA"/>
</dbReference>
<geneLocation type="plasmid" evidence="1 2">
    <name>unnamed</name>
</geneLocation>
<name>A0AAJ5RML4_9BACI</name>
<protein>
    <submittedName>
        <fullName evidence="1">Uncharacterized protein</fullName>
    </submittedName>
</protein>